<dbReference type="Proteomes" id="UP000654345">
    <property type="component" value="Unassembled WGS sequence"/>
</dbReference>
<reference evidence="2 3" key="1">
    <citation type="journal article" date="2021" name="Int. J. Syst. Evol. Microbiol.">
        <title>Reticulibacter mediterranei gen. nov., sp. nov., within the new family Reticulibacteraceae fam. nov., and Ktedonospora formicarum gen. nov., sp. nov., Ktedonobacter robiniae sp. nov., Dictyobacter formicarum sp. nov. and Dictyobacter arantiisoli sp. nov., belonging to the class Ktedonobacteria.</title>
        <authorList>
            <person name="Yabe S."/>
            <person name="Zheng Y."/>
            <person name="Wang C.M."/>
            <person name="Sakai Y."/>
            <person name="Abe K."/>
            <person name="Yokota A."/>
            <person name="Donadio S."/>
            <person name="Cavaletti L."/>
            <person name="Monciardini P."/>
        </authorList>
    </citation>
    <scope>NUCLEOTIDE SEQUENCE [LARGE SCALE GENOMIC DNA]</scope>
    <source>
        <strain evidence="2 3">SOSP1-30</strain>
    </source>
</reference>
<dbReference type="PANTHER" id="PTHR33490">
    <property type="entry name" value="BLR5614 PROTEIN-RELATED"/>
    <property type="match status" value="1"/>
</dbReference>
<gene>
    <name evidence="2" type="ORF">KSB_18100</name>
</gene>
<dbReference type="Gene3D" id="3.10.620.30">
    <property type="match status" value="1"/>
</dbReference>
<dbReference type="SMART" id="SM00460">
    <property type="entry name" value="TGc"/>
    <property type="match status" value="1"/>
</dbReference>
<dbReference type="PANTHER" id="PTHR33490:SF3">
    <property type="entry name" value="CONSERVED INTEGRAL MEMBRANE PROTEIN"/>
    <property type="match status" value="1"/>
</dbReference>
<dbReference type="SUPFAM" id="SSF54001">
    <property type="entry name" value="Cysteine proteinases"/>
    <property type="match status" value="1"/>
</dbReference>
<evidence type="ECO:0000313" key="3">
    <source>
        <dbReference type="Proteomes" id="UP000654345"/>
    </source>
</evidence>
<keyword evidence="3" id="KW-1185">Reference proteome</keyword>
<evidence type="ECO:0000259" key="1">
    <source>
        <dbReference type="SMART" id="SM00460"/>
    </source>
</evidence>
<dbReference type="RefSeq" id="WP_201370175.1">
    <property type="nucleotide sequence ID" value="NZ_BNJG01000001.1"/>
</dbReference>
<organism evidence="2 3">
    <name type="scientific">Ktedonobacter robiniae</name>
    <dbReference type="NCBI Taxonomy" id="2778365"/>
    <lineage>
        <taxon>Bacteria</taxon>
        <taxon>Bacillati</taxon>
        <taxon>Chloroflexota</taxon>
        <taxon>Ktedonobacteria</taxon>
        <taxon>Ktedonobacterales</taxon>
        <taxon>Ktedonobacteraceae</taxon>
        <taxon>Ktedonobacter</taxon>
    </lineage>
</organism>
<accession>A0ABQ3ULT2</accession>
<sequence length="202" mass="22906">MQLTYETSQITDYLAEDDVVNYSHPLVQETARHLQTASDQELSRINATFTFVRDAIPHSWDAQNPHITCSASEVLEQRTGICYAKSHLLAALLRAQGIPAGFCYQRLTLGDTPESGYVLHALNAVYISALAQWVRIDARGNKPGVQAEFSLDQEKLAFPVRPEFDEIDYPTIYARPQRKVVDVLRQHTDSLHMQQFCLSERL</sequence>
<dbReference type="InterPro" id="IPR038765">
    <property type="entry name" value="Papain-like_cys_pep_sf"/>
</dbReference>
<proteinExistence type="predicted"/>
<name>A0ABQ3ULT2_9CHLR</name>
<protein>
    <submittedName>
        <fullName evidence="2">Transglutaminase</fullName>
    </submittedName>
</protein>
<dbReference type="EMBL" id="BNJG01000001">
    <property type="protein sequence ID" value="GHO53335.1"/>
    <property type="molecule type" value="Genomic_DNA"/>
</dbReference>
<dbReference type="InterPro" id="IPR002931">
    <property type="entry name" value="Transglutaminase-like"/>
</dbReference>
<feature type="domain" description="Transglutaminase-like" evidence="1">
    <location>
        <begin position="74"/>
        <end position="140"/>
    </location>
</feature>
<evidence type="ECO:0000313" key="2">
    <source>
        <dbReference type="EMBL" id="GHO53335.1"/>
    </source>
</evidence>
<dbReference type="Pfam" id="PF01841">
    <property type="entry name" value="Transglut_core"/>
    <property type="match status" value="1"/>
</dbReference>
<comment type="caution">
    <text evidence="2">The sequence shown here is derived from an EMBL/GenBank/DDBJ whole genome shotgun (WGS) entry which is preliminary data.</text>
</comment>